<dbReference type="EMBL" id="UZAM01006655">
    <property type="protein sequence ID" value="VDO92539.1"/>
    <property type="molecule type" value="Genomic_DNA"/>
</dbReference>
<evidence type="ECO:0000313" key="4">
    <source>
        <dbReference type="WBParaSite" id="SBAD_0000092901-mRNA-1"/>
    </source>
</evidence>
<dbReference type="WBParaSite" id="SBAD_0000092901-mRNA-1">
    <property type="protein sequence ID" value="SBAD_0000092901-mRNA-1"/>
    <property type="gene ID" value="SBAD_0000092901"/>
</dbReference>
<evidence type="ECO:0000313" key="2">
    <source>
        <dbReference type="EMBL" id="VDO92539.1"/>
    </source>
</evidence>
<organism evidence="4">
    <name type="scientific">Soboliphyme baturini</name>
    <dbReference type="NCBI Taxonomy" id="241478"/>
    <lineage>
        <taxon>Eukaryota</taxon>
        <taxon>Metazoa</taxon>
        <taxon>Ecdysozoa</taxon>
        <taxon>Nematoda</taxon>
        <taxon>Enoplea</taxon>
        <taxon>Dorylaimia</taxon>
        <taxon>Dioctophymatida</taxon>
        <taxon>Dioctophymatoidea</taxon>
        <taxon>Soboliphymatidae</taxon>
        <taxon>Soboliphyme</taxon>
    </lineage>
</organism>
<feature type="region of interest" description="Disordered" evidence="1">
    <location>
        <begin position="1"/>
        <end position="26"/>
    </location>
</feature>
<protein>
    <submittedName>
        <fullName evidence="4">DUF5683 domain-containing protein</fullName>
    </submittedName>
</protein>
<sequence>MADESRSCQQRGRQLPGSGKGHSFSSRSSGRAVVQISDFCSPAYNLICQTAISDELCQRWRWRCQIENRFRGTAEIREITRHHLPGEWSNSAGWQVTAGGIITLTSGLVAAVQLIQFRLVCSTATRDALPQKRPKVLMYAEHYYTPPLGAITLTTGTAKSEKTTIDRYI</sequence>
<evidence type="ECO:0000313" key="3">
    <source>
        <dbReference type="Proteomes" id="UP000270296"/>
    </source>
</evidence>
<dbReference type="AlphaFoldDB" id="A0A183IBB2"/>
<proteinExistence type="predicted"/>
<evidence type="ECO:0000256" key="1">
    <source>
        <dbReference type="SAM" id="MobiDB-lite"/>
    </source>
</evidence>
<reference evidence="2 3" key="2">
    <citation type="submission" date="2018-11" db="EMBL/GenBank/DDBJ databases">
        <authorList>
            <consortium name="Pathogen Informatics"/>
        </authorList>
    </citation>
    <scope>NUCLEOTIDE SEQUENCE [LARGE SCALE GENOMIC DNA]</scope>
</reference>
<keyword evidence="3" id="KW-1185">Reference proteome</keyword>
<reference evidence="4" key="1">
    <citation type="submission" date="2016-06" db="UniProtKB">
        <authorList>
            <consortium name="WormBaseParasite"/>
        </authorList>
    </citation>
    <scope>IDENTIFICATION</scope>
</reference>
<gene>
    <name evidence="2" type="ORF">SBAD_LOCUS906</name>
</gene>
<dbReference type="Proteomes" id="UP000270296">
    <property type="component" value="Unassembled WGS sequence"/>
</dbReference>
<name>A0A183IBB2_9BILA</name>
<accession>A0A183IBB2</accession>